<proteinExistence type="predicted"/>
<feature type="region of interest" description="Disordered" evidence="1">
    <location>
        <begin position="42"/>
        <end position="88"/>
    </location>
</feature>
<dbReference type="EMBL" id="VSRR010006730">
    <property type="protein sequence ID" value="MPC45436.1"/>
    <property type="molecule type" value="Genomic_DNA"/>
</dbReference>
<reference evidence="2 3" key="1">
    <citation type="submission" date="2019-05" db="EMBL/GenBank/DDBJ databases">
        <title>Another draft genome of Portunus trituberculatus and its Hox gene families provides insights of decapod evolution.</title>
        <authorList>
            <person name="Jeong J.-H."/>
            <person name="Song I."/>
            <person name="Kim S."/>
            <person name="Choi T."/>
            <person name="Kim D."/>
            <person name="Ryu S."/>
            <person name="Kim W."/>
        </authorList>
    </citation>
    <scope>NUCLEOTIDE SEQUENCE [LARGE SCALE GENOMIC DNA]</scope>
    <source>
        <tissue evidence="2">Muscle</tissue>
    </source>
</reference>
<dbReference type="AlphaFoldDB" id="A0A5B7FJ18"/>
<keyword evidence="3" id="KW-1185">Reference proteome</keyword>
<feature type="compositionally biased region" description="Pro residues" evidence="1">
    <location>
        <begin position="63"/>
        <end position="75"/>
    </location>
</feature>
<name>A0A5B7FJ18_PORTR</name>
<organism evidence="2 3">
    <name type="scientific">Portunus trituberculatus</name>
    <name type="common">Swimming crab</name>
    <name type="synonym">Neptunus trituberculatus</name>
    <dbReference type="NCBI Taxonomy" id="210409"/>
    <lineage>
        <taxon>Eukaryota</taxon>
        <taxon>Metazoa</taxon>
        <taxon>Ecdysozoa</taxon>
        <taxon>Arthropoda</taxon>
        <taxon>Crustacea</taxon>
        <taxon>Multicrustacea</taxon>
        <taxon>Malacostraca</taxon>
        <taxon>Eumalacostraca</taxon>
        <taxon>Eucarida</taxon>
        <taxon>Decapoda</taxon>
        <taxon>Pleocyemata</taxon>
        <taxon>Brachyura</taxon>
        <taxon>Eubrachyura</taxon>
        <taxon>Portunoidea</taxon>
        <taxon>Portunidae</taxon>
        <taxon>Portuninae</taxon>
        <taxon>Portunus</taxon>
    </lineage>
</organism>
<dbReference type="OrthoDB" id="203339at2759"/>
<accession>A0A5B7FJ18</accession>
<comment type="caution">
    <text evidence="2">The sequence shown here is derived from an EMBL/GenBank/DDBJ whole genome shotgun (WGS) entry which is preliminary data.</text>
</comment>
<evidence type="ECO:0000313" key="3">
    <source>
        <dbReference type="Proteomes" id="UP000324222"/>
    </source>
</evidence>
<evidence type="ECO:0000256" key="1">
    <source>
        <dbReference type="SAM" id="MobiDB-lite"/>
    </source>
</evidence>
<evidence type="ECO:0000313" key="2">
    <source>
        <dbReference type="EMBL" id="MPC45436.1"/>
    </source>
</evidence>
<dbReference type="Proteomes" id="UP000324222">
    <property type="component" value="Unassembled WGS sequence"/>
</dbReference>
<sequence length="239" mass="27047">MIYPYSNSKYRNISNFNSIANKILPSPHFSFHRSFVRSFNEEENEEVDVLGSGSEREAASPQPSTPIRPSAPQPPSGEQEEDDGWVTKVKRRRRSPAIQLVLPKDEQTTTPSVALRESPNVTRLRKERRTGMILDAVTIIWIISSKNKSLKVSSGSITSFASRPVHNVYQFINTDLLAGKFQGVSTTVHQPIKKSEKALQLLKRGGRARVRLGRNHMTTPRDREIISRRCGSRVKKKKK</sequence>
<protein>
    <submittedName>
        <fullName evidence="2">Uncharacterized protein</fullName>
    </submittedName>
</protein>
<gene>
    <name evidence="2" type="ORF">E2C01_039135</name>
</gene>